<feature type="domain" description="Xylanase inhibitor N-terminal" evidence="2">
    <location>
        <begin position="24"/>
        <end position="91"/>
    </location>
</feature>
<protein>
    <submittedName>
        <fullName evidence="3">Aspartic proteinase CDR1-like</fullName>
    </submittedName>
</protein>
<dbReference type="Proteomes" id="UP000593562">
    <property type="component" value="Unassembled WGS sequence"/>
</dbReference>
<organism evidence="3 4">
    <name type="scientific">Tripterygium wilfordii</name>
    <name type="common">Thunder God vine</name>
    <dbReference type="NCBI Taxonomy" id="458696"/>
    <lineage>
        <taxon>Eukaryota</taxon>
        <taxon>Viridiplantae</taxon>
        <taxon>Streptophyta</taxon>
        <taxon>Embryophyta</taxon>
        <taxon>Tracheophyta</taxon>
        <taxon>Spermatophyta</taxon>
        <taxon>Magnoliopsida</taxon>
        <taxon>eudicotyledons</taxon>
        <taxon>Gunneridae</taxon>
        <taxon>Pentapetalae</taxon>
        <taxon>rosids</taxon>
        <taxon>fabids</taxon>
        <taxon>Celastrales</taxon>
        <taxon>Celastraceae</taxon>
        <taxon>Tripterygium</taxon>
    </lineage>
</organism>
<evidence type="ECO:0000256" key="1">
    <source>
        <dbReference type="ARBA" id="ARBA00007447"/>
    </source>
</evidence>
<dbReference type="AlphaFoldDB" id="A0A7J7DTI0"/>
<dbReference type="InterPro" id="IPR032861">
    <property type="entry name" value="TAXi_N"/>
</dbReference>
<accession>A0A7J7DTI0</accession>
<evidence type="ECO:0000313" key="3">
    <source>
        <dbReference type="EMBL" id="KAF5749603.1"/>
    </source>
</evidence>
<evidence type="ECO:0000313" key="4">
    <source>
        <dbReference type="Proteomes" id="UP000593562"/>
    </source>
</evidence>
<evidence type="ECO:0000259" key="2">
    <source>
        <dbReference type="Pfam" id="PF14543"/>
    </source>
</evidence>
<sequence>MNTAYLVLEVEHLPPEIFQFGNVKCDSQHRCGYGVEYMDDIKTEVTWALEQFSFQATDEGIAVVSNVLMGCRREKYQKSEGIAVVFGLGNACPKALARVSVIDHQYSYNRLALGDAGNGDPTQI</sequence>
<name>A0A7J7DTI0_TRIWF</name>
<dbReference type="InterPro" id="IPR021109">
    <property type="entry name" value="Peptidase_aspartic_dom_sf"/>
</dbReference>
<reference evidence="3 4" key="1">
    <citation type="journal article" date="2020" name="Nat. Commun.">
        <title>Genome of Tripterygium wilfordii and identification of cytochrome P450 involved in triptolide biosynthesis.</title>
        <authorList>
            <person name="Tu L."/>
            <person name="Su P."/>
            <person name="Zhang Z."/>
            <person name="Gao L."/>
            <person name="Wang J."/>
            <person name="Hu T."/>
            <person name="Zhou J."/>
            <person name="Zhang Y."/>
            <person name="Zhao Y."/>
            <person name="Liu Y."/>
            <person name="Song Y."/>
            <person name="Tong Y."/>
            <person name="Lu Y."/>
            <person name="Yang J."/>
            <person name="Xu C."/>
            <person name="Jia M."/>
            <person name="Peters R.J."/>
            <person name="Huang L."/>
            <person name="Gao W."/>
        </authorList>
    </citation>
    <scope>NUCLEOTIDE SEQUENCE [LARGE SCALE GENOMIC DNA]</scope>
    <source>
        <strain evidence="4">cv. XIE 37</strain>
        <tissue evidence="3">Leaf</tissue>
    </source>
</reference>
<keyword evidence="4" id="KW-1185">Reference proteome</keyword>
<proteinExistence type="inferred from homology"/>
<gene>
    <name evidence="3" type="ORF">HS088_TW04G01573</name>
</gene>
<dbReference type="InParanoid" id="A0A7J7DTI0"/>
<comment type="similarity">
    <text evidence="1">Belongs to the peptidase A1 family.</text>
</comment>
<comment type="caution">
    <text evidence="3">The sequence shown here is derived from an EMBL/GenBank/DDBJ whole genome shotgun (WGS) entry which is preliminary data.</text>
</comment>
<dbReference type="Pfam" id="PF14543">
    <property type="entry name" value="TAXi_N"/>
    <property type="match status" value="1"/>
</dbReference>
<dbReference type="Gene3D" id="2.40.70.10">
    <property type="entry name" value="Acid Proteases"/>
    <property type="match status" value="1"/>
</dbReference>
<dbReference type="EMBL" id="JAAARO010000004">
    <property type="protein sequence ID" value="KAF5749603.1"/>
    <property type="molecule type" value="Genomic_DNA"/>
</dbReference>